<protein>
    <submittedName>
        <fullName evidence="1">Rhamnan synthesis F family protein</fullName>
    </submittedName>
</protein>
<organism evidence="1 2">
    <name type="scientific">Candidatus Mucispirillum faecigallinarum</name>
    <dbReference type="NCBI Taxonomy" id="2838699"/>
    <lineage>
        <taxon>Bacteria</taxon>
        <taxon>Pseudomonadati</taxon>
        <taxon>Deferribacterota</taxon>
        <taxon>Deferribacteres</taxon>
        <taxon>Deferribacterales</taxon>
        <taxon>Mucispirillaceae</taxon>
        <taxon>Mucispirillum</taxon>
    </lineage>
</organism>
<proteinExistence type="predicted"/>
<dbReference type="AlphaFoldDB" id="A0A9D2GSL2"/>
<gene>
    <name evidence="1" type="ORF">H9804_00610</name>
</gene>
<evidence type="ECO:0000313" key="2">
    <source>
        <dbReference type="Proteomes" id="UP000824176"/>
    </source>
</evidence>
<sequence>MKRICLFAGYDNKNIIHDYVVYYLKELSTVSDIYYMADNEISEEEKVKIAPYVKGAYGFNHKKYDFGSWQELIKIVGWEKISEYDELILANDSVFGPLYPMKDFFTKIEKDVEWDICGITRSFEKQVWHLNSYFLVFRYKAFTSDIFKEHLLSVKQEENISQVIEKYEVPFMYKFYNNGYSVKVFCGLNTHIYLYWQEYCNAGVPFIKKKIFNKGMFDSRYKSDWREYIKNNTNYNIKYIEDYANGQADVDLEYIHTSPLIQFIKIFKDFYKWLIHINIKKGKFYFKLFGIYMVKINKKYYTYILFGKPMKSKINAIPIKIIKQ</sequence>
<dbReference type="EMBL" id="DXAQ01000010">
    <property type="protein sequence ID" value="HIZ88419.1"/>
    <property type="molecule type" value="Genomic_DNA"/>
</dbReference>
<reference evidence="1" key="2">
    <citation type="submission" date="2021-04" db="EMBL/GenBank/DDBJ databases">
        <authorList>
            <person name="Gilroy R."/>
        </authorList>
    </citation>
    <scope>NUCLEOTIDE SEQUENCE</scope>
    <source>
        <strain evidence="1">ChiW4-1371</strain>
    </source>
</reference>
<dbReference type="Proteomes" id="UP000824176">
    <property type="component" value="Unassembled WGS sequence"/>
</dbReference>
<dbReference type="Pfam" id="PF05045">
    <property type="entry name" value="RgpF"/>
    <property type="match status" value="1"/>
</dbReference>
<comment type="caution">
    <text evidence="1">The sequence shown here is derived from an EMBL/GenBank/DDBJ whole genome shotgun (WGS) entry which is preliminary data.</text>
</comment>
<reference evidence="1" key="1">
    <citation type="journal article" date="2021" name="PeerJ">
        <title>Extensive microbial diversity within the chicken gut microbiome revealed by metagenomics and culture.</title>
        <authorList>
            <person name="Gilroy R."/>
            <person name="Ravi A."/>
            <person name="Getino M."/>
            <person name="Pursley I."/>
            <person name="Horton D.L."/>
            <person name="Alikhan N.F."/>
            <person name="Baker D."/>
            <person name="Gharbi K."/>
            <person name="Hall N."/>
            <person name="Watson M."/>
            <person name="Adriaenssens E.M."/>
            <person name="Foster-Nyarko E."/>
            <person name="Jarju S."/>
            <person name="Secka A."/>
            <person name="Antonio M."/>
            <person name="Oren A."/>
            <person name="Chaudhuri R.R."/>
            <person name="La Ragione R."/>
            <person name="Hildebrand F."/>
            <person name="Pallen M.J."/>
        </authorList>
    </citation>
    <scope>NUCLEOTIDE SEQUENCE</scope>
    <source>
        <strain evidence="1">ChiW4-1371</strain>
    </source>
</reference>
<dbReference type="InterPro" id="IPR007739">
    <property type="entry name" value="RgpF"/>
</dbReference>
<evidence type="ECO:0000313" key="1">
    <source>
        <dbReference type="EMBL" id="HIZ88419.1"/>
    </source>
</evidence>
<name>A0A9D2GSL2_9BACT</name>
<accession>A0A9D2GSL2</accession>